<protein>
    <submittedName>
        <fullName evidence="9">Transcription factor PHYTOCHROME INTERACTING FACTOR-LIKE 15 isoform X1</fullName>
    </submittedName>
</protein>
<dbReference type="GO" id="GO:0005634">
    <property type="term" value="C:nucleus"/>
    <property type="evidence" value="ECO:0007669"/>
    <property type="project" value="UniProtKB-SubCell"/>
</dbReference>
<dbReference type="InParanoid" id="A0A6I9QV72"/>
<keyword evidence="5" id="KW-0539">Nucleus</keyword>
<proteinExistence type="inferred from homology"/>
<dbReference type="InterPro" id="IPR047265">
    <property type="entry name" value="PIF1-like_bHLH"/>
</dbReference>
<dbReference type="KEGG" id="egu:105040114"/>
<dbReference type="InterPro" id="IPR036638">
    <property type="entry name" value="HLH_DNA-bd_sf"/>
</dbReference>
<accession>A0A6I9QV72</accession>
<comment type="similarity">
    <text evidence="2">Belongs to the bHLH protein family.</text>
</comment>
<evidence type="ECO:0000256" key="1">
    <source>
        <dbReference type="ARBA" id="ARBA00004123"/>
    </source>
</evidence>
<dbReference type="OrthoDB" id="690068at2759"/>
<reference evidence="9" key="1">
    <citation type="submission" date="2025-08" db="UniProtKB">
        <authorList>
            <consortium name="RefSeq"/>
        </authorList>
    </citation>
    <scope>IDENTIFICATION</scope>
</reference>
<feature type="region of interest" description="Disordered" evidence="6">
    <location>
        <begin position="53"/>
        <end position="84"/>
    </location>
</feature>
<organism evidence="8 9">
    <name type="scientific">Elaeis guineensis var. tenera</name>
    <name type="common">Oil palm</name>
    <dbReference type="NCBI Taxonomy" id="51953"/>
    <lineage>
        <taxon>Eukaryota</taxon>
        <taxon>Viridiplantae</taxon>
        <taxon>Streptophyta</taxon>
        <taxon>Embryophyta</taxon>
        <taxon>Tracheophyta</taxon>
        <taxon>Spermatophyta</taxon>
        <taxon>Magnoliopsida</taxon>
        <taxon>Liliopsida</taxon>
        <taxon>Arecaceae</taxon>
        <taxon>Arecoideae</taxon>
        <taxon>Cocoseae</taxon>
        <taxon>Elaeidinae</taxon>
        <taxon>Elaeis</taxon>
    </lineage>
</organism>
<dbReference type="Gene3D" id="4.10.280.10">
    <property type="entry name" value="Helix-loop-helix DNA-binding domain"/>
    <property type="match status" value="1"/>
</dbReference>
<comment type="subcellular location">
    <subcellularLocation>
        <location evidence="1">Nucleus</location>
    </subcellularLocation>
</comment>
<feature type="region of interest" description="Disordered" evidence="6">
    <location>
        <begin position="228"/>
        <end position="248"/>
    </location>
</feature>
<dbReference type="PANTHER" id="PTHR46807">
    <property type="entry name" value="TRANSCRIPTION FACTOR PIF3"/>
    <property type="match status" value="1"/>
</dbReference>
<dbReference type="FunCoup" id="A0A6I9QV72">
    <property type="interactions" value="3344"/>
</dbReference>
<feature type="compositionally biased region" description="Basic and acidic residues" evidence="6">
    <location>
        <begin position="400"/>
        <end position="411"/>
    </location>
</feature>
<dbReference type="GO" id="GO:0003700">
    <property type="term" value="F:DNA-binding transcription factor activity"/>
    <property type="evidence" value="ECO:0007669"/>
    <property type="project" value="InterPro"/>
</dbReference>
<evidence type="ECO:0000256" key="3">
    <source>
        <dbReference type="ARBA" id="ARBA00023015"/>
    </source>
</evidence>
<dbReference type="SMART" id="SM00353">
    <property type="entry name" value="HLH"/>
    <property type="match status" value="1"/>
</dbReference>
<keyword evidence="4" id="KW-0804">Transcription</keyword>
<feature type="compositionally biased region" description="Basic and acidic residues" evidence="6">
    <location>
        <begin position="71"/>
        <end position="84"/>
    </location>
</feature>
<keyword evidence="8" id="KW-1185">Reference proteome</keyword>
<evidence type="ECO:0000256" key="2">
    <source>
        <dbReference type="ARBA" id="ARBA00005510"/>
    </source>
</evidence>
<dbReference type="PANTHER" id="PTHR46807:SF1">
    <property type="entry name" value="TRANSCRIPTION FACTOR PIF3"/>
    <property type="match status" value="1"/>
</dbReference>
<evidence type="ECO:0000256" key="5">
    <source>
        <dbReference type="ARBA" id="ARBA00023242"/>
    </source>
</evidence>
<evidence type="ECO:0000313" key="9">
    <source>
        <dbReference type="RefSeq" id="XP_010914796.1"/>
    </source>
</evidence>
<feature type="domain" description="BHLH" evidence="7">
    <location>
        <begin position="442"/>
        <end position="491"/>
    </location>
</feature>
<feature type="region of interest" description="Disordered" evidence="6">
    <location>
        <begin position="388"/>
        <end position="450"/>
    </location>
</feature>
<dbReference type="InterPro" id="IPR011598">
    <property type="entry name" value="bHLH_dom"/>
</dbReference>
<name>A0A6I9QV72_ELAGV</name>
<dbReference type="RefSeq" id="XP_010914796.1">
    <property type="nucleotide sequence ID" value="XM_010916494.3"/>
</dbReference>
<dbReference type="CDD" id="cd11445">
    <property type="entry name" value="bHLH_AtPIF_like"/>
    <property type="match status" value="1"/>
</dbReference>
<dbReference type="SUPFAM" id="SSF47459">
    <property type="entry name" value="HLH, helix-loop-helix DNA-binding domain"/>
    <property type="match status" value="1"/>
</dbReference>
<evidence type="ECO:0000256" key="4">
    <source>
        <dbReference type="ARBA" id="ARBA00023163"/>
    </source>
</evidence>
<feature type="region of interest" description="Disordered" evidence="6">
    <location>
        <begin position="180"/>
        <end position="200"/>
    </location>
</feature>
<evidence type="ECO:0000313" key="8">
    <source>
        <dbReference type="Proteomes" id="UP000504607"/>
    </source>
</evidence>
<evidence type="ECO:0000256" key="6">
    <source>
        <dbReference type="SAM" id="MobiDB-lite"/>
    </source>
</evidence>
<dbReference type="InterPro" id="IPR044273">
    <property type="entry name" value="PIF3-like"/>
</dbReference>
<dbReference type="FunFam" id="4.10.280.10:FF:000004">
    <property type="entry name" value="Basic helix-loop-helix transcription factor"/>
    <property type="match status" value="1"/>
</dbReference>
<dbReference type="GO" id="GO:0046983">
    <property type="term" value="F:protein dimerization activity"/>
    <property type="evidence" value="ECO:0007669"/>
    <property type="project" value="InterPro"/>
</dbReference>
<dbReference type="Proteomes" id="UP000504607">
    <property type="component" value="Chromosome 2"/>
</dbReference>
<dbReference type="GeneID" id="105040114"/>
<dbReference type="AlphaFoldDB" id="A0A6I9QV72"/>
<feature type="compositionally biased region" description="Polar residues" evidence="6">
    <location>
        <begin position="342"/>
        <end position="362"/>
    </location>
</feature>
<keyword evidence="3" id="KW-0805">Transcription regulation</keyword>
<dbReference type="Pfam" id="PF00010">
    <property type="entry name" value="HLH"/>
    <property type="match status" value="1"/>
</dbReference>
<feature type="region of interest" description="Disordered" evidence="6">
    <location>
        <begin position="339"/>
        <end position="362"/>
    </location>
</feature>
<sequence length="674" mass="72696">MPLSQYHQSTSKDKAEAAQARMNNCSADLFTMPDHEFAELLWENGSIVMQAHPSRPKRSSFPTTFSSHAAGVHEKDGRDAGSPKASRFDAMEPMVNDFSPAAPSAHVGVNAQDDDMVPWISYPIEEPLPKDALQNDYCSEFLNEFPGANLNSPSAYNKPIATDGSFGLGQDIRNSHNVEHERASKAFAESSEPSRDRTSHLFQFSQHCQSSAPNSESIATDTEIGDCTKTRLQNPDPSSPKPPQLNGSMLNFSHFSRPTMLAKANLHGVDGKRTDEKASAPLNGNTVESTLIESASVFKSATEVRGLSASVPPKMVMRSSVKPPQEVIPVERSEAICEQDASGKNNSKVLPNNGSKPADQLASSNVALRRHETEKAPEAVVASSSVCSANSAGAASNDAQKGEKRRSHEGEESGYQSEDFEDMSVGLRKPATGRGTSAKRSRAAEVHNLSERRRRDRINEKMRALQELIPNCNKTDKASMLDEAIEYLKTLQMQVQIMSMNSGLCMPPLLHPPGMQHMHAPAMVRYSPMGVGMGMGIGYGYGMGMYDMNGSPSCSMIPLPHMHGPQFPCSSIPASLGLHGMPRSVNHQMFGFPGQGGPLSIPRPSLFGSLSGLSARANSVPEITAPTTCPISASDTAPTSIPVDQQQQNMEALHGSGIDDSQIQTPNQAVKKLF</sequence>
<gene>
    <name evidence="9" type="primary">LOC105040114</name>
</gene>
<evidence type="ECO:0000259" key="7">
    <source>
        <dbReference type="PROSITE" id="PS50888"/>
    </source>
</evidence>
<dbReference type="PROSITE" id="PS50888">
    <property type="entry name" value="BHLH"/>
    <property type="match status" value="1"/>
</dbReference>